<keyword evidence="11 15" id="KW-0067">ATP-binding</keyword>
<keyword evidence="6 15" id="KW-0808">Transferase</keyword>
<evidence type="ECO:0000256" key="10">
    <source>
        <dbReference type="ARBA" id="ARBA00022827"/>
    </source>
</evidence>
<dbReference type="InterPro" id="IPR004821">
    <property type="entry name" value="Cyt_trans-like"/>
</dbReference>
<dbReference type="InterPro" id="IPR023465">
    <property type="entry name" value="Riboflavin_kinase_dom_sf"/>
</dbReference>
<dbReference type="NCBIfam" id="NF004163">
    <property type="entry name" value="PRK05627.1-6"/>
    <property type="match status" value="1"/>
</dbReference>
<keyword evidence="12" id="KW-0511">Multifunctional enzyme</keyword>
<dbReference type="Gene3D" id="3.40.50.620">
    <property type="entry name" value="HUPs"/>
    <property type="match status" value="1"/>
</dbReference>
<dbReference type="Pfam" id="PF01687">
    <property type="entry name" value="Flavokinase"/>
    <property type="match status" value="1"/>
</dbReference>
<evidence type="ECO:0000256" key="1">
    <source>
        <dbReference type="ARBA" id="ARBA00002121"/>
    </source>
</evidence>
<comment type="caution">
    <text evidence="17">The sequence shown here is derived from an EMBL/GenBank/DDBJ whole genome shotgun (WGS) entry which is preliminary data.</text>
</comment>
<evidence type="ECO:0000256" key="7">
    <source>
        <dbReference type="ARBA" id="ARBA00022695"/>
    </source>
</evidence>
<keyword evidence="4 15" id="KW-0285">Flavoprotein</keyword>
<dbReference type="FunFam" id="3.40.50.620:FF:000021">
    <property type="entry name" value="Riboflavin biosynthesis protein"/>
    <property type="match status" value="1"/>
</dbReference>
<dbReference type="Gene3D" id="2.40.30.30">
    <property type="entry name" value="Riboflavin kinase-like"/>
    <property type="match status" value="1"/>
</dbReference>
<keyword evidence="9 15" id="KW-0418">Kinase</keyword>
<dbReference type="GO" id="GO:0005524">
    <property type="term" value="F:ATP binding"/>
    <property type="evidence" value="ECO:0007669"/>
    <property type="project" value="UniProtKB-UniRule"/>
</dbReference>
<organism evidence="17 18">
    <name type="scientific">Advenella faeciporci</name>
    <dbReference type="NCBI Taxonomy" id="797535"/>
    <lineage>
        <taxon>Bacteria</taxon>
        <taxon>Pseudomonadati</taxon>
        <taxon>Pseudomonadota</taxon>
        <taxon>Betaproteobacteria</taxon>
        <taxon>Burkholderiales</taxon>
        <taxon>Alcaligenaceae</taxon>
    </lineage>
</organism>
<dbReference type="Proteomes" id="UP000608345">
    <property type="component" value="Unassembled WGS sequence"/>
</dbReference>
<dbReference type="SUPFAM" id="SSF82114">
    <property type="entry name" value="Riboflavin kinase-like"/>
    <property type="match status" value="1"/>
</dbReference>
<dbReference type="SUPFAM" id="SSF52374">
    <property type="entry name" value="Nucleotidylyl transferase"/>
    <property type="match status" value="1"/>
</dbReference>
<dbReference type="RefSeq" id="WP_189385530.1">
    <property type="nucleotide sequence ID" value="NZ_BAABFY010000005.1"/>
</dbReference>
<evidence type="ECO:0000313" key="18">
    <source>
        <dbReference type="Proteomes" id="UP000608345"/>
    </source>
</evidence>
<dbReference type="EC" id="2.7.1.26" evidence="15"/>
<evidence type="ECO:0000256" key="2">
    <source>
        <dbReference type="ARBA" id="ARBA00004726"/>
    </source>
</evidence>
<accession>A0A918JQZ7</accession>
<name>A0A918JQZ7_9BURK</name>
<keyword evidence="10 15" id="KW-0274">FAD</keyword>
<dbReference type="InterPro" id="IPR014729">
    <property type="entry name" value="Rossmann-like_a/b/a_fold"/>
</dbReference>
<dbReference type="NCBIfam" id="NF004159">
    <property type="entry name" value="PRK05627.1-2"/>
    <property type="match status" value="1"/>
</dbReference>
<dbReference type="PIRSF" id="PIRSF004491">
    <property type="entry name" value="FAD_Synth"/>
    <property type="match status" value="1"/>
</dbReference>
<gene>
    <name evidence="17" type="primary">ribF</name>
    <name evidence="17" type="ORF">GCM10011450_21880</name>
</gene>
<protein>
    <recommendedName>
        <fullName evidence="15">Riboflavin biosynthesis protein</fullName>
    </recommendedName>
    <domain>
        <recommendedName>
            <fullName evidence="15">Riboflavin kinase</fullName>
            <ecNumber evidence="15">2.7.1.26</ecNumber>
        </recommendedName>
        <alternativeName>
            <fullName evidence="15">Flavokinase</fullName>
        </alternativeName>
    </domain>
    <domain>
        <recommendedName>
            <fullName evidence="15">FMN adenylyltransferase</fullName>
            <ecNumber evidence="15">2.7.7.2</ecNumber>
        </recommendedName>
        <alternativeName>
            <fullName evidence="15">FAD pyrophosphorylase</fullName>
        </alternativeName>
        <alternativeName>
            <fullName evidence="15">FAD synthase</fullName>
        </alternativeName>
    </domain>
</protein>
<evidence type="ECO:0000256" key="12">
    <source>
        <dbReference type="ARBA" id="ARBA00023268"/>
    </source>
</evidence>
<evidence type="ECO:0000256" key="5">
    <source>
        <dbReference type="ARBA" id="ARBA00022643"/>
    </source>
</evidence>
<evidence type="ECO:0000256" key="14">
    <source>
        <dbReference type="ARBA" id="ARBA00049494"/>
    </source>
</evidence>
<dbReference type="GO" id="GO:0009398">
    <property type="term" value="P:FMN biosynthetic process"/>
    <property type="evidence" value="ECO:0007669"/>
    <property type="project" value="UniProtKB-UniRule"/>
</dbReference>
<evidence type="ECO:0000313" key="17">
    <source>
        <dbReference type="EMBL" id="GGW91304.1"/>
    </source>
</evidence>
<evidence type="ECO:0000256" key="11">
    <source>
        <dbReference type="ARBA" id="ARBA00022840"/>
    </source>
</evidence>
<dbReference type="InterPro" id="IPR002606">
    <property type="entry name" value="Riboflavin_kinase_bac"/>
</dbReference>
<keyword evidence="5 15" id="KW-0288">FMN</keyword>
<dbReference type="SMART" id="SM00904">
    <property type="entry name" value="Flavokinase"/>
    <property type="match status" value="1"/>
</dbReference>
<dbReference type="EMBL" id="BMYS01000016">
    <property type="protein sequence ID" value="GGW91304.1"/>
    <property type="molecule type" value="Genomic_DNA"/>
</dbReference>
<comment type="pathway">
    <text evidence="3 15">Cofactor biosynthesis; FMN biosynthesis; FMN from riboflavin (ATP route): step 1/1.</text>
</comment>
<comment type="function">
    <text evidence="1">Catalyzes the phosphorylation of riboflavin to FMN followed by the adenylation of FMN to FAD.</text>
</comment>
<evidence type="ECO:0000256" key="8">
    <source>
        <dbReference type="ARBA" id="ARBA00022741"/>
    </source>
</evidence>
<dbReference type="InterPro" id="IPR015864">
    <property type="entry name" value="FAD_synthase"/>
</dbReference>
<dbReference type="GO" id="GO:0006747">
    <property type="term" value="P:FAD biosynthetic process"/>
    <property type="evidence" value="ECO:0007669"/>
    <property type="project" value="UniProtKB-UniRule"/>
</dbReference>
<dbReference type="AlphaFoldDB" id="A0A918JQZ7"/>
<reference evidence="17" key="2">
    <citation type="submission" date="2020-09" db="EMBL/GenBank/DDBJ databases">
        <authorList>
            <person name="Sun Q."/>
            <person name="Kim S."/>
        </authorList>
    </citation>
    <scope>NUCLEOTIDE SEQUENCE</scope>
    <source>
        <strain evidence="17">KCTC 23732</strain>
    </source>
</reference>
<feature type="domain" description="Riboflavin kinase" evidence="16">
    <location>
        <begin position="192"/>
        <end position="317"/>
    </location>
</feature>
<dbReference type="NCBIfam" id="TIGR00125">
    <property type="entry name" value="cyt_tran_rel"/>
    <property type="match status" value="1"/>
</dbReference>
<reference evidence="17" key="1">
    <citation type="journal article" date="2014" name="Int. J. Syst. Evol. Microbiol.">
        <title>Complete genome sequence of Corynebacterium casei LMG S-19264T (=DSM 44701T), isolated from a smear-ripened cheese.</title>
        <authorList>
            <consortium name="US DOE Joint Genome Institute (JGI-PGF)"/>
            <person name="Walter F."/>
            <person name="Albersmeier A."/>
            <person name="Kalinowski J."/>
            <person name="Ruckert C."/>
        </authorList>
    </citation>
    <scope>NUCLEOTIDE SEQUENCE</scope>
    <source>
        <strain evidence="17">KCTC 23732</strain>
    </source>
</reference>
<dbReference type="Pfam" id="PF06574">
    <property type="entry name" value="FAD_syn"/>
    <property type="match status" value="1"/>
</dbReference>
<dbReference type="GO" id="GO:0008531">
    <property type="term" value="F:riboflavin kinase activity"/>
    <property type="evidence" value="ECO:0007669"/>
    <property type="project" value="UniProtKB-UniRule"/>
</dbReference>
<dbReference type="PANTHER" id="PTHR22749">
    <property type="entry name" value="RIBOFLAVIN KINASE/FMN ADENYLYLTRANSFERASE"/>
    <property type="match status" value="1"/>
</dbReference>
<dbReference type="PANTHER" id="PTHR22749:SF6">
    <property type="entry name" value="RIBOFLAVIN KINASE"/>
    <property type="match status" value="1"/>
</dbReference>
<keyword evidence="8 15" id="KW-0547">Nucleotide-binding</keyword>
<comment type="catalytic activity">
    <reaction evidence="14 15">
        <text>FMN + ATP + H(+) = FAD + diphosphate</text>
        <dbReference type="Rhea" id="RHEA:17237"/>
        <dbReference type="ChEBI" id="CHEBI:15378"/>
        <dbReference type="ChEBI" id="CHEBI:30616"/>
        <dbReference type="ChEBI" id="CHEBI:33019"/>
        <dbReference type="ChEBI" id="CHEBI:57692"/>
        <dbReference type="ChEBI" id="CHEBI:58210"/>
        <dbReference type="EC" id="2.7.7.2"/>
    </reaction>
</comment>
<comment type="catalytic activity">
    <reaction evidence="13 15">
        <text>riboflavin + ATP = FMN + ADP + H(+)</text>
        <dbReference type="Rhea" id="RHEA:14357"/>
        <dbReference type="ChEBI" id="CHEBI:15378"/>
        <dbReference type="ChEBI" id="CHEBI:30616"/>
        <dbReference type="ChEBI" id="CHEBI:57986"/>
        <dbReference type="ChEBI" id="CHEBI:58210"/>
        <dbReference type="ChEBI" id="CHEBI:456216"/>
        <dbReference type="EC" id="2.7.1.26"/>
    </reaction>
</comment>
<dbReference type="NCBIfam" id="TIGR00083">
    <property type="entry name" value="ribF"/>
    <property type="match status" value="1"/>
</dbReference>
<comment type="similarity">
    <text evidence="15">Belongs to the ribF family.</text>
</comment>
<dbReference type="EC" id="2.7.7.2" evidence="15"/>
<evidence type="ECO:0000256" key="4">
    <source>
        <dbReference type="ARBA" id="ARBA00022630"/>
    </source>
</evidence>
<keyword evidence="18" id="KW-1185">Reference proteome</keyword>
<evidence type="ECO:0000256" key="3">
    <source>
        <dbReference type="ARBA" id="ARBA00005201"/>
    </source>
</evidence>
<sequence>MKNTINLYRNAFPASQQRESALTIGNFDGVHLGHQRLLERVVQVASEKNLVPSVMTFLPHPREYFAFLEQRPELAPTRISSLRDKVCALANAGIEQVFLNRFNQQFATLGAEQFIEDILVHRLRTQWLYVGVDFRFGKKRSGDIALLRDASSHFGFEVETLEDVLDEQNQRYSSTELRNVLAFGNLDRASSYLGRPYEISGHVIHGKKLGRTIGYPTLNIRAMPRCALRSGIYVVAVKGLDGQMLPGIASLGVRPTVESDGKVLLEVHILDKTVSAYGKLITVAFLHYVRDEEKFPNLPTMIDAIRNDERIARNYFAVHGL</sequence>
<evidence type="ECO:0000256" key="13">
    <source>
        <dbReference type="ARBA" id="ARBA00047880"/>
    </source>
</evidence>
<evidence type="ECO:0000259" key="16">
    <source>
        <dbReference type="SMART" id="SM00904"/>
    </source>
</evidence>
<dbReference type="InterPro" id="IPR023468">
    <property type="entry name" value="Riboflavin_kinase"/>
</dbReference>
<dbReference type="GO" id="GO:0003919">
    <property type="term" value="F:FMN adenylyltransferase activity"/>
    <property type="evidence" value="ECO:0007669"/>
    <property type="project" value="UniProtKB-UniRule"/>
</dbReference>
<evidence type="ECO:0000256" key="9">
    <source>
        <dbReference type="ARBA" id="ARBA00022777"/>
    </source>
</evidence>
<evidence type="ECO:0000256" key="15">
    <source>
        <dbReference type="PIRNR" id="PIRNR004491"/>
    </source>
</evidence>
<proteinExistence type="inferred from homology"/>
<comment type="pathway">
    <text evidence="2 15">Cofactor biosynthesis; FAD biosynthesis; FAD from FMN: step 1/1.</text>
</comment>
<dbReference type="InterPro" id="IPR015865">
    <property type="entry name" value="Riboflavin_kinase_bac/euk"/>
</dbReference>
<keyword evidence="7 15" id="KW-0548">Nucleotidyltransferase</keyword>
<evidence type="ECO:0000256" key="6">
    <source>
        <dbReference type="ARBA" id="ARBA00022679"/>
    </source>
</evidence>
<dbReference type="CDD" id="cd02064">
    <property type="entry name" value="FAD_synthetase_N"/>
    <property type="match status" value="1"/>
</dbReference>
<dbReference type="GO" id="GO:0009231">
    <property type="term" value="P:riboflavin biosynthetic process"/>
    <property type="evidence" value="ECO:0007669"/>
    <property type="project" value="InterPro"/>
</dbReference>